<dbReference type="FunFam" id="1.10.1200.10:FF:000005">
    <property type="entry name" value="Nonribosomal peptide synthetase 1"/>
    <property type="match status" value="4"/>
</dbReference>
<name>A0A5N5XEY1_9EURO</name>
<feature type="domain" description="Carrier" evidence="9">
    <location>
        <begin position="2984"/>
        <end position="3060"/>
    </location>
</feature>
<dbReference type="FunFam" id="3.40.50.12780:FF:000014">
    <property type="entry name" value="Nonribosomal peptide synthetase 1"/>
    <property type="match status" value="5"/>
</dbReference>
<sequence length="6910" mass="761074">MGDAGDYNSFQALTAQIPMGSKGSSFFFPTLTDGILLDEEQTDQAQISLDLGLQGKTLASFCTRHGLNVLSVLNVAWAMVLSAYADSETVAFLFVRYVAGVPHVGIYQTEIDGGKTVLKALVDAEEKLQASVSSSVLMTPAEFQELIVREGGPAFNSVVMLYDRDSPEQEEVCTEFFRTQLHQSTAISLTRSKKPVNFLAVHARFFKDQFVVDLRCPTSLIPASQAKHCAATFSHVLGEIIKSPRTPLGQVSLMGQDGLHQVWQWNKGLPDVVSRCLHHLVDERAVRQPESLAIDAPDGCMTYGELQALSDRLAHHLVDLGVGPEVAVPLFFEKSKWAIVTMIAVVKAGGAIVNLDAKQPRPRLVGLMQQLQAPLVLTSQQYESLWKDDYRVFSVHEESVTTLPAREAAPEVAVTPKNILYIIFTSGSTGTPKGCVVEHESFLTAAAQHVKAGEITSTSRILQMTPYTFDVSMLEIFTTLTTGACVCFPSDEQAQRGIAYIINTLRITWTFMTPSVVRLVDPADVPTLKTLALGGEALSQIDVTTWADKLHLINGYGPSECSVAATINPHLATTADPANIGLGYGAVCWIVHPDDHNRLVPIGAVGELVIQGPIVARGYLNEPAKTAAVFLDDAPDFLQDMTSQPPPFRLYKTGDLVRNNSDGTINFIGRKDRQVKLRGQRLELGEIEQRLSVDSMVRHALVLLPKQGPCKGNLVAVLSLHSFSHDGPRDANVHELTAHQKRQARGFVPEIFARLAAQVPGYMVPTFWVVLASLPFTTSGKVNSVVMTQWVRDMSEETFNEIAGVTEDEEEEESSETALSSDVELLLQKIWAEELGIPLSQLKNNRSFIALGGDSIAAMKIVARCRQQQLAVSVPDVVRAKSLIDLASKTVRSSHVSVEEDTVVASVSTPAERTAAIDDALLSKAGLSSKEAVEDIYGCSPVQDGILLSQVKFPGTYEVRRVLRVLSNRDAATTVLHLQQAWQDVVDRHQSLRSIFVDAGGMFQQVVLKNITASIQCCEYKGSDGELEVARFLKAFPSPGYRPSDPQHRLTICRTSGDNIYVMVELSHAIIDGGSTEVVLRELSFLFDGKSFTEPAPLYSDYIQYISQTHPEGESMDHWTKYLAGIQPTIVPMYPSDGKISKKIRSMTVPFAGVKDLFTFSEAHGVTIANVLQTAWALVLRAYTGSDDVCFGYVASGRDVPVQGIEHAVGAFINMLVCRVRLDQHQAALNAVDTMQGEYFNALAHQHCSLAQIQHGLNLSGMPLFNTIVSLQKGVSDQPLGESLSFRAVEEDDPTDFDISVAIHVTDGDVHISIGYWSSLLSEGDAMNLANTFSGAISLLIEHAEVKPTEIDLFNEQDRAQIFEWNQVEPVATPGCVHDYFYERVKKQPDAQAVCAWDGEYTYHQLDLLSEKLAYHLAKLGAGPEVLIPHCFEKSKLATVVMVAIMKSGSAGVGLSSAHPMTRIQDIIDNCQAHVAVVAAQHANFLEGLVEHIVVVDEAFLDNLPAVPDNQPLPKAQPCNPAFVSFTSGSTGKPKGIVLEHGSLVTSIQAHGSEWGVNPGSRVLQFSAYAFDASVSDTFTTLTRGGTVCIPCEKDRVDDLSGAINRLGVNWAFLTPRVLGLLSPQTVPTLKTVVLGGEAILREDISPWTEALDLRIVYGPTECTIYSMGTDPLTADSDPANLGHAVGTRLWVTDPENTDKLLPVGCIGELIIEGPLVTRGYLNEPEKTKAAYFEDPAWLPKTENGQPRRFYKTSDLVRYYPDGQLRFIGRKDTQIKVRGQRVELGEIEHAILENLPGATHITVDSVILPPQTLVAFLKLSDNLPAPENELFVPLTAGFTAELRALEKVLSQILPVYMVPSLFIPISHIPMTISGKVDRIALRRAVPGLSPEQMEMYALADQDKAAPESDQEELLQTLWATVLGKDPRAVGRNDSFFRLGGDSIGAMKLVVAAREAGLLLSVADIFRYPELSEMAQRVDFAKADDRKGDYEPFAMLAKDAGTDVLLKEAAGQCSIARGDIMDVYPCTPLQEGVFAMSTTHVGSYVAQSAFRLPSGFDIQRFQDAWQVMVDTHSILRTRIVTIDSISYQIVLTEEAAKLEWQRASSLEDYLESDHAIPVTAGNPLTRYAIVEDGESSIFVWTAHHAVYDGWTVPLLFEQLERIYIDGVKPSGAASYANFVQYIQDTDSEASQEFWRSMAPQEPPSSFPRLPSATYQPRAKKTCHRHVEATLEPGSNLTMAILLRAAWAIVMARYTDSEDIVYGLTLSGRDALVPHIERIIGPTITTVPMNVHIDAETPLHCFLQRQQDQNVEMMNFQHVGLRNIRRISPQVSAATDFTNLFVVQPKTDEEQAFSKFETVPTDMTQFDPYALIVECTLGDGNVHFEARVDDDVLSVDQTERLLGHFEHVLQQIICSSSETKLGDIDLFSKEDEQQIWNWNGVAPTTNNECVHDRISQQAALNPENMAIEAWDGNLTYRELDELSSRLAYHLSSEYSLKPETLLPLCFDKSLWTVVTMVAVVKAGGACVMLNPDHPVPRLQSLIEDTGSHIVLTSPEHKDLFGSVSASIVTITKSLIQELPPVSRSPLTLPQVQPVNPVFMIFTSGSTGKPKGIIVQHNCVCTVATQHGEGLGFGGPGSRVLQFASFTFDVSMGEVFITLMKGGTLCIPTEHDRINNLAGVINSMEITWTFMTPTVAALLDPKEVPHLQTLVLGGEAVSQSLVDRWSGNVNMIDSYGPAECTIWASHANPSATVSPANIGRGIGCRYWVVEIFDYNRLAPVGCVGELLIEGPNVSRGYLNEPEKTRDAFVENPAFMQGKNISQYKFYRTGDLVRYNPDGSLNIAGRKDSQVKFHGQRIELGEIEFHLRARKVVEAGMVTLPKSGLCKGKLVGVVALADLQPLALEGDRVELIPDDFKSKAQPLIMQIQEELGELLPGYMVPSTWIVLISIPLTASRKINRMPITRWVTDMTEDTYRRIVDIASTSVDLPTTALEKQLAQVWSHVLNIPEETIGLNRSFMSLGGDSITAMQVVSRCRGIGIELSVQDILLPKSLAAVVSRASSSTSPTVIREEKYDVPFGLSPIQKVYFNDVVRQVEGSPAQHHYNQSILLRLSRRVSKTAVSFAIEQIVTRNAMLRAKFIKGDDGEWSQVVQSQPNGSYKINFHSVASRQEMLDMVNSSQRSVDIESGPIFVVDHFGLREEERDGQLLSLIAHHLVIDAVSWHVIVGQLEALLLSKVINAHTPMPFHNWVQEQGQYGEQLVPKSVLPNTIPAANLEYWGMQQLPTWHDVEEARFTIDENVTSLLLGAANTALRTEPIDILLAAIQQSFTQTFTDRAAPAVFSEGHGREPWDSSIDLSETVGWFTTFYPIHRRLRKNESVKDTIKRTKDARRSFTDNGFSYFSCRHFSAEGRKAFEHHRAMEICFNYLGQAQQLERSDALLKEEPLDAGEEIDNIGGGMGRLAVFDISAAISFGRLGVSFFFNRGMNHQDEIRQWVNQCERVIQSSVGELVASSVEHSLSDFPLMKINYPELSNFTNVVLPAMGISSATIEDLYPCSPIQEGILLSQARQPGTYEVRQLFEIVPRSDIGAVDVSRLLKAWQRTVDRHPSLRTVFVDSLSGDGVYDQLVLRSHQAMVHHLTYAGTDVVSFFQGQQSPDYTKPVPAHRLTICEGLKSVYCQLEVSHALVDGTSMALLVRDFVSAYENTLPASPGPLYSEYIRYLGTLSKSESLKYWANILVDVQPCNFPNLRIGGEDSEPETEPVKSLTINIDQDGKLQRFCESQNITMSNLFQAAWGLVLRAYTCNQDVCFGYMASGRDVPLDGIYDAVGPFINLLVSRLQLADDVTVSELLKDIQSGYLNSLPHQQTSLASIQHELGNKDVTMFNTILSLQRQPNQGPPPQIDFKVVDQADPTEYDVDLNITTGDEAGVEIHMTYLTAILSESQADDLMGTFTNVLMSLADGPDQPLSSLDVIPQSRREEIERLRDVCRTLNGNTFHLASIEDQVTSALPETEQAVVEVVHLSPLGGVQWMAVFHANVKTTADSQVTLMSVTDSNRTKFTELKETLRQQLPEQLIPTLFFPVSDLPLTADHKPDRTALQKLVGDLNEQQLRQYRLSTVEERVALTANEQILLALWADVLKISDSNTVTPSDSFFRLGGDSIGAMRLVAAARNQGLALTINSIFQHPTLSGMAKELRLLDQSEDRQLEQFSLLPQELDTEQLIAEAAAQCGISQDAVEDVYPCTPLQEGLMVLNSQNTACYVVQEVFTIPPSLDVARFKEAWEQVAQRSTILRTRIIGTSDGSFQVLLKQTITWESDHDLEAYLKKDSSRLMQYGQPLARYAVISTPTQEYFVWTAHHSIYDGLTLPILTKQVSAEYTNEFALPEVPYNRFINYILSISPASATEFWTAQFTEPSSTYPVLPARTYQPNADQVKTHSVHLTRAPSDITLSTVLRAAWAVVLAGLTESEKVTFGITLSGRNAALAGINQVLGPTIATVPVSIKVKDDQSPLDFLQAVQQHSMDMVPFEHTGLQNIRLMGEQARDAVDFQNLLLIQPGSSPIAESDFLGLLPVPFVGEQADPYPLVLECNLLDDRIDIKAQFDSSIISEEEMNGILKSYGRAIHRFNAVQETAGDDHDHSLDQMGTISEDDLQQILTWNKDRPQFVESCVHYEFEEQARRRPDAPAVSSYDVELTYSQLNMLAEKLAHQLKDRGVKPEMNIPLCFNKCSWTIVAMLAVMKVGGVSCMLNPEHPSSRIQLLLDDLDAQLVLCDPASSKMLSSLLPPSGVLPIDGDYLEILPCPSEPIGAIVGPSNAVFVVYTSGSTGKPKGSILEHRSLVTGLLGHGKEMGIGPDTRTFQFAAYTFDVCFEEIIGSLMLGGCVCVPSEAERMNAIADAMTKYRVTWTELTPTVASLLLPSSIPTLKTLVLSGEALTKEVINLWAGSVQIINSYGPSECCVSTTCNVHTATLRDPTNIGRGLGCTLWIVDPANVDRLLPIGSAGELLIEGPIVARGYLNEPEKTAAAFINAPSWWTPHKHDSGRMYRTGDLVKYNPDGTIKFIGRKDTQVKLHGQRIELGEIEHRIRSAFDDASHQVAVEVLSPKSRGSLKILTAFICESEAVSENVDSLLISLSDTLQQRFLALHARLLAVLPKHMVPQLFIPISHMPLSPSRKLDRKALREAGNNLSPDTLASYALSHAEKKAPSTKTEKALAHLWARVLGTESLGVDDNFFHLGGDSIAAMKLVAAATKAGVPLSVADVTQYPTLSKMAETVERSSSMQEIDDTPPQPFSLVPAEKVNDLLSQVTAQCALTADVIEDIYPCTPSQEALMAITARDESAYVSRSVYHLPLDIDLEKYQQAWESLAQLQPIMRTRIIYTDDSQSFQVVIAEPLIWRSEDTVDAYLKADKLSPMVHGQPLMRFAMVPGDHNDPRPCLIHTAHHAVYDGWSEASMFEQVEIIYREGVSALPPVIPYSKFIQHLSATDREASEAFWRSQLDGDLPAQFPTSAPSPMPPRPNQSQSLMIRLPRRNTFTLTTPTVLKTAWSLLLSRYTTSDDVVFGHVLSGRTVPLRGVADMMGPTIATVPVRVRLNRMLTIGELMDGIQQQALNMTPFEQFGLQNIRRILPNASAIADFGHLFFIQPSLEKSEDDLGLEAVSSVDYDFETYPLIVECQLAETELNVYVKYDDKIIPRQKMGWLLQHYESLVLQLSQLPLTTSVMDITLAGPADMDQLLGWMGPPIDPVNACVHDLFSAQSRFNPHGHAVDSWDGQLTYQELDHLSSQFSDVLVNLGVTAGSTVGLCFDKSKWAVVSLFAVLKAGGACVNLNPKHPVSRLMEIAQDTGAQHIFSAPQYADLAAAMWASHVIIVDENAASKLPTDLSSSRSAIDPSSPAYLAFTSGSTGKPKSVVIDHRAICTSIRNHGPTLKITSKSRVLQFAAYSFDISYAEIFTTLLTGGTVCVISEHDRINDLATAINQSGVNWACLTPTVASLLRPTDVPNLKTLVLSGECPTEGNLKTWAGKIDSLLNAYGPSEASVWCSASEFTHPDNSFSNIGYPVGCRLWVAEPEDVNKLAPLGCVGELLIEGPILSQGYLGNPQASAGSFIDRPDWMQSVHPADGFTRVYRTGDMVKYNVDGSIEYLGRRDTQVKIYGQRIDTREIEHHIRPHIPHPYDVLVDTATVLSRKNKKMLVAYVYDKSVQIPDVELSDLAASITTNLQQILTTVQSALRTALPLYMMPSLFIPLKTMPTNSSGKVDRKMLAQMVDSLSDAQLQAYSLATAVKKPLVSEMELTLAGLWSEVLVVDPQSIGADDSFFALGGDSIVAMKLVSLARASNIVMSVTDVFNHPVLADIAARVAGNAPVTPGEESPLLSPNKKSSTCDPVLLNAISPKIGVEKDHIEDICATTSFQDIALVGAMTRSRWMLNYFYFDSSELVDVERLRQGCFNLVRHFSILRTVFAQHESRFWQVVLRHLDPVFLVISTDDIDATTQRLYEDGMTGDLRIEDPMVQFVLAKQHHGHAHRLIMRISHAQYDGVSLPALWDALQSACDGQILSPSPSFSTFIYHSPASDDQTAIEHWRSLLEGSTMASFVQRQKPSLREVSDDVLTVRRQVPNTPLTVEGITFATVIKSAWALVLARMAAQPDVVFGHTISGRNLGIDGVDQIVGPCLNVVPVRARFQDHWTVMDLLRAIQNQQVVNIPFESLGFRPIIEQCTDWPRWMHFSSVVQHQNIEPDRAVMMGDRSYEPGFLGSELDLVDVSVLSTPAGDHVDIDLLTSTSVMSAPQAEDLLDRLCATIQSFYSSPSTTFLPSVEDLQAGQPLLPMAVETPFQNPAIRAPGTDSSKLQEVVRQAWTETLPSKEPIASTTECFFAAGGDLVGMAQVLVLLREHGFQLRLEDLVQHSSIEQMVDLLSTQSPLAT</sequence>
<dbReference type="FunFam" id="3.30.559.30:FF:000003">
    <property type="entry name" value="Nonribosomal peptide synthase SidD"/>
    <property type="match status" value="3"/>
</dbReference>
<accession>A0A5N5XEY1</accession>
<dbReference type="Pfam" id="PF00668">
    <property type="entry name" value="Condensation"/>
    <property type="match status" value="7"/>
</dbReference>
<feature type="domain" description="Carrier" evidence="9">
    <location>
        <begin position="6275"/>
        <end position="6351"/>
    </location>
</feature>
<dbReference type="Gene3D" id="3.40.50.12780">
    <property type="entry name" value="N-terminal domain of ligase-like"/>
    <property type="match status" value="5"/>
</dbReference>
<dbReference type="GO" id="GO:0031177">
    <property type="term" value="F:phosphopantetheine binding"/>
    <property type="evidence" value="ECO:0007669"/>
    <property type="project" value="InterPro"/>
</dbReference>
<proteinExistence type="inferred from homology"/>
<feature type="domain" description="Carrier" evidence="9">
    <location>
        <begin position="5195"/>
        <end position="5269"/>
    </location>
</feature>
<dbReference type="Gene3D" id="3.30.559.10">
    <property type="entry name" value="Chloramphenicol acetyltransferase-like domain"/>
    <property type="match status" value="7"/>
</dbReference>
<dbReference type="GO" id="GO:0016740">
    <property type="term" value="F:transferase activity"/>
    <property type="evidence" value="ECO:0007669"/>
    <property type="project" value="UniProtKB-KW"/>
</dbReference>
<dbReference type="InterPro" id="IPR042099">
    <property type="entry name" value="ANL_N_sf"/>
</dbReference>
<dbReference type="InterPro" id="IPR045851">
    <property type="entry name" value="AMP-bd_C_sf"/>
</dbReference>
<dbReference type="Proteomes" id="UP000326565">
    <property type="component" value="Unassembled WGS sequence"/>
</dbReference>
<dbReference type="SMART" id="SM01294">
    <property type="entry name" value="PKS_PP_betabranch"/>
    <property type="match status" value="1"/>
</dbReference>
<dbReference type="GO" id="GO:0016874">
    <property type="term" value="F:ligase activity"/>
    <property type="evidence" value="ECO:0007669"/>
    <property type="project" value="UniProtKB-KW"/>
</dbReference>
<dbReference type="CDD" id="cd19534">
    <property type="entry name" value="E_NRPS"/>
    <property type="match status" value="1"/>
</dbReference>
<dbReference type="InterPro" id="IPR010071">
    <property type="entry name" value="AA_adenyl_dom"/>
</dbReference>
<dbReference type="SUPFAM" id="SSF56801">
    <property type="entry name" value="Acetyl-CoA synthetase-like"/>
    <property type="match status" value="6"/>
</dbReference>
<evidence type="ECO:0000256" key="7">
    <source>
        <dbReference type="ARBA" id="ARBA00029454"/>
    </source>
</evidence>
<organism evidence="10 11">
    <name type="scientific">Aspergillus leporis</name>
    <dbReference type="NCBI Taxonomy" id="41062"/>
    <lineage>
        <taxon>Eukaryota</taxon>
        <taxon>Fungi</taxon>
        <taxon>Dikarya</taxon>
        <taxon>Ascomycota</taxon>
        <taxon>Pezizomycotina</taxon>
        <taxon>Eurotiomycetes</taxon>
        <taxon>Eurotiomycetidae</taxon>
        <taxon>Eurotiales</taxon>
        <taxon>Aspergillaceae</taxon>
        <taxon>Aspergillus</taxon>
        <taxon>Aspergillus subgen. Circumdati</taxon>
    </lineage>
</organism>
<evidence type="ECO:0000256" key="8">
    <source>
        <dbReference type="SAM" id="MobiDB-lite"/>
    </source>
</evidence>
<dbReference type="CDD" id="cd05918">
    <property type="entry name" value="A_NRPS_SidN3_like"/>
    <property type="match status" value="5"/>
</dbReference>
<keyword evidence="2" id="KW-0596">Phosphopantetheine</keyword>
<feature type="domain" description="Carrier" evidence="9">
    <location>
        <begin position="6830"/>
        <end position="6906"/>
    </location>
</feature>
<evidence type="ECO:0000313" key="10">
    <source>
        <dbReference type="EMBL" id="KAB8079276.1"/>
    </source>
</evidence>
<dbReference type="CDD" id="cd19542">
    <property type="entry name" value="CT_NRPS-like"/>
    <property type="match status" value="3"/>
</dbReference>
<dbReference type="FunFam" id="3.30.559.30:FF:000005">
    <property type="entry name" value="Nonribosomal peptide synthase Pes1"/>
    <property type="match status" value="2"/>
</dbReference>
<dbReference type="FunFam" id="3.30.300.30:FF:000015">
    <property type="entry name" value="Nonribosomal peptide synthase SidD"/>
    <property type="match status" value="6"/>
</dbReference>
<keyword evidence="6" id="KW-0677">Repeat</keyword>
<dbReference type="Gene3D" id="1.10.1200.10">
    <property type="entry name" value="ACP-like"/>
    <property type="match status" value="7"/>
</dbReference>
<dbReference type="FunFam" id="3.30.559.30:FF:000002">
    <property type="entry name" value="Nonribosomal peptide synthase Pes1"/>
    <property type="match status" value="1"/>
</dbReference>
<reference evidence="10 11" key="1">
    <citation type="submission" date="2019-04" db="EMBL/GenBank/DDBJ databases">
        <title>Friends and foes A comparative genomics study of 23 Aspergillus species from section Flavi.</title>
        <authorList>
            <consortium name="DOE Joint Genome Institute"/>
            <person name="Kjaerbolling I."/>
            <person name="Vesth T."/>
            <person name="Frisvad J.C."/>
            <person name="Nybo J.L."/>
            <person name="Theobald S."/>
            <person name="Kildgaard S."/>
            <person name="Isbrandt T."/>
            <person name="Kuo A."/>
            <person name="Sato A."/>
            <person name="Lyhne E.K."/>
            <person name="Kogle M.E."/>
            <person name="Wiebenga A."/>
            <person name="Kun R.S."/>
            <person name="Lubbers R.J."/>
            <person name="Makela M.R."/>
            <person name="Barry K."/>
            <person name="Chovatia M."/>
            <person name="Clum A."/>
            <person name="Daum C."/>
            <person name="Haridas S."/>
            <person name="He G."/>
            <person name="LaButti K."/>
            <person name="Lipzen A."/>
            <person name="Mondo S."/>
            <person name="Riley R."/>
            <person name="Salamov A."/>
            <person name="Simmons B.A."/>
            <person name="Magnuson J.K."/>
            <person name="Henrissat B."/>
            <person name="Mortensen U.H."/>
            <person name="Larsen T.O."/>
            <person name="Devries R.P."/>
            <person name="Grigoriev I.V."/>
            <person name="Machida M."/>
            <person name="Baker S.E."/>
            <person name="Andersen M.R."/>
        </authorList>
    </citation>
    <scope>NUCLEOTIDE SEQUENCE [LARGE SCALE GENOMIC DNA]</scope>
    <source>
        <strain evidence="10 11">CBS 151.66</strain>
    </source>
</reference>
<dbReference type="InterPro" id="IPR023213">
    <property type="entry name" value="CAT-like_dom_sf"/>
</dbReference>
<evidence type="ECO:0000256" key="5">
    <source>
        <dbReference type="ARBA" id="ARBA00022679"/>
    </source>
</evidence>
<dbReference type="InterPro" id="IPR020806">
    <property type="entry name" value="PKS_PP-bd"/>
</dbReference>
<feature type="domain" description="Carrier" evidence="9">
    <location>
        <begin position="4117"/>
        <end position="4194"/>
    </location>
</feature>
<dbReference type="GO" id="GO:0005737">
    <property type="term" value="C:cytoplasm"/>
    <property type="evidence" value="ECO:0007669"/>
    <property type="project" value="TreeGrafter"/>
</dbReference>
<evidence type="ECO:0000256" key="3">
    <source>
        <dbReference type="ARBA" id="ARBA00022553"/>
    </source>
</evidence>
<dbReference type="InterPro" id="IPR009081">
    <property type="entry name" value="PP-bd_ACP"/>
</dbReference>
<dbReference type="SUPFAM" id="SSF47336">
    <property type="entry name" value="ACP-like"/>
    <property type="match status" value="6"/>
</dbReference>
<dbReference type="Pfam" id="PF00550">
    <property type="entry name" value="PP-binding"/>
    <property type="match status" value="7"/>
</dbReference>
<dbReference type="FunFam" id="3.40.50.980:FF:000001">
    <property type="entry name" value="Non-ribosomal peptide synthetase"/>
    <property type="match status" value="1"/>
</dbReference>
<keyword evidence="5" id="KW-0808">Transferase</keyword>
<evidence type="ECO:0000256" key="1">
    <source>
        <dbReference type="ARBA" id="ARBA00005179"/>
    </source>
</evidence>
<dbReference type="SMART" id="SM00823">
    <property type="entry name" value="PKS_PP"/>
    <property type="match status" value="6"/>
</dbReference>
<dbReference type="InterPro" id="IPR001242">
    <property type="entry name" value="Condensation_dom"/>
</dbReference>
<dbReference type="NCBIfam" id="TIGR01733">
    <property type="entry name" value="AA-adenyl-dom"/>
    <property type="match status" value="5"/>
</dbReference>
<keyword evidence="3" id="KW-0597">Phosphoprotein</keyword>
<dbReference type="Pfam" id="PF00501">
    <property type="entry name" value="AMP-binding"/>
    <property type="match status" value="5"/>
</dbReference>
<dbReference type="OrthoDB" id="416786at2759"/>
<dbReference type="PROSITE" id="PS50075">
    <property type="entry name" value="CARRIER"/>
    <property type="match status" value="7"/>
</dbReference>
<feature type="domain" description="Carrier" evidence="9">
    <location>
        <begin position="1908"/>
        <end position="1981"/>
    </location>
</feature>
<feature type="region of interest" description="Disordered" evidence="8">
    <location>
        <begin position="2195"/>
        <end position="2214"/>
    </location>
</feature>
<evidence type="ECO:0000256" key="2">
    <source>
        <dbReference type="ARBA" id="ARBA00022450"/>
    </source>
</evidence>
<dbReference type="PANTHER" id="PTHR45527:SF16">
    <property type="entry name" value="NONRIBOSOMAL PEPTIDE SYNTHASE ATNA-RELATED"/>
    <property type="match status" value="1"/>
</dbReference>
<dbReference type="InterPro" id="IPR036736">
    <property type="entry name" value="ACP-like_sf"/>
</dbReference>
<dbReference type="FunFam" id="3.30.559.10:FF:000017">
    <property type="entry name" value="Nonribosomal peptide synthase Pes1"/>
    <property type="match status" value="1"/>
</dbReference>
<dbReference type="GO" id="GO:0044550">
    <property type="term" value="P:secondary metabolite biosynthetic process"/>
    <property type="evidence" value="ECO:0007669"/>
    <property type="project" value="TreeGrafter"/>
</dbReference>
<dbReference type="GO" id="GO:1904091">
    <property type="term" value="F:non-ribosomal peptide synthetase activity"/>
    <property type="evidence" value="ECO:0007669"/>
    <property type="project" value="UniProtKB-ARBA"/>
</dbReference>
<evidence type="ECO:0000259" key="9">
    <source>
        <dbReference type="PROSITE" id="PS50075"/>
    </source>
</evidence>
<dbReference type="PANTHER" id="PTHR45527">
    <property type="entry name" value="NONRIBOSOMAL PEPTIDE SYNTHETASE"/>
    <property type="match status" value="1"/>
</dbReference>
<dbReference type="PROSITE" id="PS00455">
    <property type="entry name" value="AMP_BINDING"/>
    <property type="match status" value="5"/>
</dbReference>
<dbReference type="InterPro" id="IPR006162">
    <property type="entry name" value="Ppantetheine_attach_site"/>
</dbReference>
<dbReference type="Gene3D" id="3.30.300.30">
    <property type="match status" value="6"/>
</dbReference>
<dbReference type="PROSITE" id="PS00012">
    <property type="entry name" value="PHOSPHOPANTETHEINE"/>
    <property type="match status" value="4"/>
</dbReference>
<evidence type="ECO:0000256" key="6">
    <source>
        <dbReference type="ARBA" id="ARBA00022737"/>
    </source>
</evidence>
<comment type="pathway">
    <text evidence="1">Secondary metabolite biosynthesis.</text>
</comment>
<keyword evidence="4" id="KW-0436">Ligase</keyword>
<evidence type="ECO:0000313" key="11">
    <source>
        <dbReference type="Proteomes" id="UP000326565"/>
    </source>
</evidence>
<feature type="domain" description="Carrier" evidence="9">
    <location>
        <begin position="818"/>
        <end position="894"/>
    </location>
</feature>
<comment type="similarity">
    <text evidence="7">Belongs to the NRP synthetase family.</text>
</comment>
<gene>
    <name evidence="10" type="ORF">BDV29DRAFT_151877</name>
</gene>
<keyword evidence="11" id="KW-1185">Reference proteome</keyword>
<dbReference type="GO" id="GO:0043041">
    <property type="term" value="P:amino acid activation for nonribosomal peptide biosynthetic process"/>
    <property type="evidence" value="ECO:0007669"/>
    <property type="project" value="TreeGrafter"/>
</dbReference>
<dbReference type="SUPFAM" id="SSF52777">
    <property type="entry name" value="CoA-dependent acyltransferases"/>
    <property type="match status" value="15"/>
</dbReference>
<protein>
    <recommendedName>
        <fullName evidence="9">Carrier domain-containing protein</fullName>
    </recommendedName>
</protein>
<dbReference type="Gene3D" id="3.30.559.30">
    <property type="entry name" value="Nonribosomal peptide synthetase, condensation domain"/>
    <property type="match status" value="8"/>
</dbReference>
<dbReference type="EMBL" id="ML732151">
    <property type="protein sequence ID" value="KAB8079276.1"/>
    <property type="molecule type" value="Genomic_DNA"/>
</dbReference>
<dbReference type="CDD" id="cd19545">
    <property type="entry name" value="FUM14_C_NRPS-like"/>
    <property type="match status" value="3"/>
</dbReference>
<evidence type="ECO:0000256" key="4">
    <source>
        <dbReference type="ARBA" id="ARBA00022598"/>
    </source>
</evidence>
<dbReference type="NCBIfam" id="NF003417">
    <property type="entry name" value="PRK04813.1"/>
    <property type="match status" value="6"/>
</dbReference>
<dbReference type="InterPro" id="IPR000873">
    <property type="entry name" value="AMP-dep_synth/lig_dom"/>
</dbReference>
<dbReference type="InterPro" id="IPR020845">
    <property type="entry name" value="AMP-binding_CS"/>
</dbReference>